<evidence type="ECO:0000256" key="3">
    <source>
        <dbReference type="ARBA" id="ARBA00022475"/>
    </source>
</evidence>
<dbReference type="EMBL" id="NBWZ01000001">
    <property type="protein sequence ID" value="RFA08510.1"/>
    <property type="molecule type" value="Genomic_DNA"/>
</dbReference>
<dbReference type="RefSeq" id="WP_116413914.1">
    <property type="nucleotide sequence ID" value="NZ_NBWZ01000001.1"/>
</dbReference>
<name>A0A3E0VGL1_9MICO</name>
<evidence type="ECO:0000256" key="2">
    <source>
        <dbReference type="ARBA" id="ARBA00006679"/>
    </source>
</evidence>
<comment type="subcellular location">
    <subcellularLocation>
        <location evidence="1">Cell membrane</location>
        <topology evidence="1">Multi-pass membrane protein</topology>
    </subcellularLocation>
</comment>
<dbReference type="Proteomes" id="UP000256486">
    <property type="component" value="Unassembled WGS sequence"/>
</dbReference>
<comment type="similarity">
    <text evidence="2">Belongs to the DoxX family.</text>
</comment>
<dbReference type="Pfam" id="PF07681">
    <property type="entry name" value="DoxX"/>
    <property type="match status" value="1"/>
</dbReference>
<keyword evidence="3" id="KW-1003">Cell membrane</keyword>
<dbReference type="InterPro" id="IPR032808">
    <property type="entry name" value="DoxX"/>
</dbReference>
<dbReference type="InterPro" id="IPR051907">
    <property type="entry name" value="DoxX-like_oxidoreductase"/>
</dbReference>
<dbReference type="OrthoDB" id="346004at2"/>
<dbReference type="AlphaFoldDB" id="A0A3E0VGL1"/>
<evidence type="ECO:0000256" key="5">
    <source>
        <dbReference type="ARBA" id="ARBA00022989"/>
    </source>
</evidence>
<keyword evidence="4" id="KW-0812">Transmembrane</keyword>
<organism evidence="7 8">
    <name type="scientific">Subtercola boreus</name>
    <dbReference type="NCBI Taxonomy" id="120213"/>
    <lineage>
        <taxon>Bacteria</taxon>
        <taxon>Bacillati</taxon>
        <taxon>Actinomycetota</taxon>
        <taxon>Actinomycetes</taxon>
        <taxon>Micrococcales</taxon>
        <taxon>Microbacteriaceae</taxon>
        <taxon>Subtercola</taxon>
    </lineage>
</organism>
<evidence type="ECO:0000313" key="7">
    <source>
        <dbReference type="EMBL" id="RFA08510.1"/>
    </source>
</evidence>
<evidence type="ECO:0000256" key="1">
    <source>
        <dbReference type="ARBA" id="ARBA00004651"/>
    </source>
</evidence>
<gene>
    <name evidence="7" type="ORF">B7R54_04175</name>
</gene>
<proteinExistence type="inferred from homology"/>
<comment type="caution">
    <text evidence="7">The sequence shown here is derived from an EMBL/GenBank/DDBJ whole genome shotgun (WGS) entry which is preliminary data.</text>
</comment>
<reference evidence="7 8" key="1">
    <citation type="submission" date="2017-04" db="EMBL/GenBank/DDBJ databases">
        <title>Comparative genome analysis of Subtercola boreus.</title>
        <authorList>
            <person name="Cho Y.-J."/>
            <person name="Cho A."/>
            <person name="Kim O.-S."/>
            <person name="Lee J.-I."/>
        </authorList>
    </citation>
    <scope>NUCLEOTIDE SEQUENCE [LARGE SCALE GENOMIC DNA]</scope>
    <source>
        <strain evidence="7 8">K300</strain>
    </source>
</reference>
<evidence type="ECO:0000256" key="4">
    <source>
        <dbReference type="ARBA" id="ARBA00022692"/>
    </source>
</evidence>
<accession>A0A3E0VGL1</accession>
<dbReference type="PANTHER" id="PTHR33452:SF1">
    <property type="entry name" value="INNER MEMBRANE PROTEIN YPHA-RELATED"/>
    <property type="match status" value="1"/>
</dbReference>
<protein>
    <submittedName>
        <fullName evidence="7">DoxX family protein</fullName>
    </submittedName>
</protein>
<evidence type="ECO:0000256" key="6">
    <source>
        <dbReference type="ARBA" id="ARBA00023136"/>
    </source>
</evidence>
<sequence length="196" mass="19332">MPTSSPTPAAVIAQTVFRVGLGAVLVAHGSQKLFGWFGGGGVEGTAKGMHSMGFRPGRRNAVLAGLGEAGAGAALALGLATPAAGAAAATTMGVAASVHVPNGFFATKGGLEYPAVLALAAAAFSQAGPGPVSLDAATRNVFNRPWMRVVALLAIPVAIGSQVYLRRKELAADAAASDELDSVGDAAALATPDKAE</sequence>
<evidence type="ECO:0000313" key="8">
    <source>
        <dbReference type="Proteomes" id="UP000256486"/>
    </source>
</evidence>
<dbReference type="PANTHER" id="PTHR33452">
    <property type="entry name" value="OXIDOREDUCTASE CATD-RELATED"/>
    <property type="match status" value="1"/>
</dbReference>
<dbReference type="GO" id="GO:0005886">
    <property type="term" value="C:plasma membrane"/>
    <property type="evidence" value="ECO:0007669"/>
    <property type="project" value="UniProtKB-SubCell"/>
</dbReference>
<keyword evidence="5" id="KW-1133">Transmembrane helix</keyword>
<keyword evidence="6" id="KW-0472">Membrane</keyword>
<keyword evidence="8" id="KW-1185">Reference proteome</keyword>